<sequence length="66" mass="7249">MLTSHPLTASNNSCVADQLLLALAGLTCLCSIILALAGTLLQLFIFFGVFENKFICWWTCVFFGVF</sequence>
<organism evidence="1 2">
    <name type="scientific">Meloidogyne enterolobii</name>
    <name type="common">Root-knot nematode worm</name>
    <name type="synonym">Meloidogyne mayaguensis</name>
    <dbReference type="NCBI Taxonomy" id="390850"/>
    <lineage>
        <taxon>Eukaryota</taxon>
        <taxon>Metazoa</taxon>
        <taxon>Ecdysozoa</taxon>
        <taxon>Nematoda</taxon>
        <taxon>Chromadorea</taxon>
        <taxon>Rhabditida</taxon>
        <taxon>Tylenchina</taxon>
        <taxon>Tylenchomorpha</taxon>
        <taxon>Tylenchoidea</taxon>
        <taxon>Meloidogynidae</taxon>
        <taxon>Meloidogyninae</taxon>
        <taxon>Meloidogyne</taxon>
    </lineage>
</organism>
<evidence type="ECO:0000313" key="2">
    <source>
        <dbReference type="Proteomes" id="UP001497535"/>
    </source>
</evidence>
<accession>A0ACB0Z8U9</accession>
<name>A0ACB0Z8U9_MELEN</name>
<keyword evidence="2" id="KW-1185">Reference proteome</keyword>
<dbReference type="Proteomes" id="UP001497535">
    <property type="component" value="Unassembled WGS sequence"/>
</dbReference>
<reference evidence="1" key="1">
    <citation type="submission" date="2023-11" db="EMBL/GenBank/DDBJ databases">
        <authorList>
            <person name="Poullet M."/>
        </authorList>
    </citation>
    <scope>NUCLEOTIDE SEQUENCE</scope>
    <source>
        <strain evidence="1">E1834</strain>
    </source>
</reference>
<protein>
    <submittedName>
        <fullName evidence="1">Uncharacterized protein</fullName>
    </submittedName>
</protein>
<dbReference type="EMBL" id="CAVMJV010000027">
    <property type="protein sequence ID" value="CAK5074872.1"/>
    <property type="molecule type" value="Genomic_DNA"/>
</dbReference>
<comment type="caution">
    <text evidence="1">The sequence shown here is derived from an EMBL/GenBank/DDBJ whole genome shotgun (WGS) entry which is preliminary data.</text>
</comment>
<proteinExistence type="predicted"/>
<gene>
    <name evidence="1" type="ORF">MENTE1834_LOCUS21642</name>
</gene>
<evidence type="ECO:0000313" key="1">
    <source>
        <dbReference type="EMBL" id="CAK5074872.1"/>
    </source>
</evidence>